<keyword evidence="6" id="KW-0862">Zinc</keyword>
<dbReference type="InterPro" id="IPR025436">
    <property type="entry name" value="DUF4179"/>
</dbReference>
<evidence type="ECO:0000259" key="5">
    <source>
        <dbReference type="Pfam" id="PF13786"/>
    </source>
</evidence>
<dbReference type="Gene3D" id="2.60.40.1630">
    <property type="entry name" value="bacillus anthracis domain"/>
    <property type="match status" value="1"/>
</dbReference>
<dbReference type="AlphaFoldDB" id="A0A1G9C2E6"/>
<keyword evidence="6" id="KW-0479">Metal-binding</keyword>
<dbReference type="OrthoDB" id="2473268at2"/>
<dbReference type="GO" id="GO:0008270">
    <property type="term" value="F:zinc ion binding"/>
    <property type="evidence" value="ECO:0007669"/>
    <property type="project" value="UniProtKB-KW"/>
</dbReference>
<evidence type="ECO:0000259" key="4">
    <source>
        <dbReference type="Pfam" id="PF13490"/>
    </source>
</evidence>
<keyword evidence="3" id="KW-0812">Transmembrane</keyword>
<reference evidence="6 7" key="1">
    <citation type="submission" date="2016-10" db="EMBL/GenBank/DDBJ databases">
        <authorList>
            <person name="de Groot N.N."/>
        </authorList>
    </citation>
    <scope>NUCLEOTIDE SEQUENCE [LARGE SCALE GENOMIC DNA]</scope>
    <source>
        <strain evidence="6 7">DSM 2895</strain>
    </source>
</reference>
<dbReference type="Pfam" id="PF13786">
    <property type="entry name" value="DUF4179"/>
    <property type="match status" value="1"/>
</dbReference>
<dbReference type="Gene3D" id="1.10.10.1320">
    <property type="entry name" value="Anti-sigma factor, zinc-finger domain"/>
    <property type="match status" value="1"/>
</dbReference>
<dbReference type="Pfam" id="PF13490">
    <property type="entry name" value="zf-HC2"/>
    <property type="match status" value="1"/>
</dbReference>
<feature type="transmembrane region" description="Helical" evidence="3">
    <location>
        <begin position="94"/>
        <end position="116"/>
    </location>
</feature>
<evidence type="ECO:0000256" key="3">
    <source>
        <dbReference type="SAM" id="Phobius"/>
    </source>
</evidence>
<accession>A0A1G9C2E6</accession>
<keyword evidence="6" id="KW-0863">Zinc-finger</keyword>
<evidence type="ECO:0000256" key="1">
    <source>
        <dbReference type="ARBA" id="ARBA00024353"/>
    </source>
</evidence>
<sequence>MICVKSKQLEKYVDEQLTPLESRQLEEHVAGCSYCRNLLHMKLEDLQEFEVVLNEIPPLPDSFTYEIESKIKEKELTDLENRRKKKGLHIMKKLTIAAAGLTAAVSLGIFVSPTFASYVNSLFNDKGIKTAAENGFTQKLDMKAMDKGITIEVKEILADPLQIALIIDAKDKEGKKLTVDDLQEIECFLTDKSENKKFERTDYPATGWSFGPHDDYIIITREMNDLFNEQNPMPDDMFVHLNFHKIGNTEGKWQFKIPVDMKKASAATKLISINKEYTSLQGLSFNFKNIEFLPSATRITLETKQTKEWKEKTQKISKERGFRDDLNNLKEGDDFTPFYAAHALKSTGFAYQLLDEQGNVIVARDNVLRQIGIQKNENPISGLGAKELPDGSTKHFDLFLPIKDKKLLTLKLYAIYTNEVTDFQARLNLANLSKNPVTQKDTFGNTFTFKDFTLRERDEYRQGNRKDIIKVKDGVIKFEATLAKDIVDTDVWSAKDDTGKGYRAYPDYPGYWDDNKTVITKDENGLVHLSGEIYINKIGHQPKELTLSYHIVKKQHRDVDWKVDIPLGK</sequence>
<keyword evidence="3" id="KW-1133">Transmembrane helix</keyword>
<comment type="similarity">
    <text evidence="1">Belongs to the zinc-associated anti-sigma factor (ZAS) superfamily. Anti-sigma-W factor family.</text>
</comment>
<dbReference type="InterPro" id="IPR027383">
    <property type="entry name" value="Znf_put"/>
</dbReference>
<organism evidence="6 7">
    <name type="scientific">Aneurinibacillus migulanus</name>
    <name type="common">Bacillus migulanus</name>
    <dbReference type="NCBI Taxonomy" id="47500"/>
    <lineage>
        <taxon>Bacteria</taxon>
        <taxon>Bacillati</taxon>
        <taxon>Bacillota</taxon>
        <taxon>Bacilli</taxon>
        <taxon>Bacillales</taxon>
        <taxon>Paenibacillaceae</taxon>
        <taxon>Aneurinibacillus group</taxon>
        <taxon>Aneurinibacillus</taxon>
    </lineage>
</organism>
<evidence type="ECO:0000313" key="6">
    <source>
        <dbReference type="EMBL" id="SDK45823.1"/>
    </source>
</evidence>
<protein>
    <recommendedName>
        <fullName evidence="2">Anti-sigma-W factor RsiW</fullName>
    </recommendedName>
</protein>
<evidence type="ECO:0000313" key="7">
    <source>
        <dbReference type="Proteomes" id="UP000182836"/>
    </source>
</evidence>
<name>A0A1G9C2E6_ANEMI</name>
<dbReference type="Proteomes" id="UP000182836">
    <property type="component" value="Unassembled WGS sequence"/>
</dbReference>
<proteinExistence type="inferred from homology"/>
<dbReference type="InterPro" id="IPR041916">
    <property type="entry name" value="Anti_sigma_zinc_sf"/>
</dbReference>
<gene>
    <name evidence="6" type="ORF">SAMN04487909_1571</name>
</gene>
<dbReference type="RefSeq" id="WP_043066356.1">
    <property type="nucleotide sequence ID" value="NZ_CCMI01000083.1"/>
</dbReference>
<feature type="domain" description="Putative zinc-finger" evidence="4">
    <location>
        <begin position="9"/>
        <end position="36"/>
    </location>
</feature>
<evidence type="ECO:0000256" key="2">
    <source>
        <dbReference type="ARBA" id="ARBA00024438"/>
    </source>
</evidence>
<keyword evidence="3" id="KW-0472">Membrane</keyword>
<dbReference type="EMBL" id="FNED01000057">
    <property type="protein sequence ID" value="SDK45823.1"/>
    <property type="molecule type" value="Genomic_DNA"/>
</dbReference>
<feature type="domain" description="DUF4179" evidence="5">
    <location>
        <begin position="90"/>
        <end position="169"/>
    </location>
</feature>